<accession>A0A1S1V8Y6</accession>
<dbReference type="Proteomes" id="UP000180254">
    <property type="component" value="Unassembled WGS sequence"/>
</dbReference>
<dbReference type="InterPro" id="IPR010982">
    <property type="entry name" value="Lambda_DNA-bd_dom_sf"/>
</dbReference>
<dbReference type="SMART" id="SM00530">
    <property type="entry name" value="HTH_XRE"/>
    <property type="match status" value="1"/>
</dbReference>
<dbReference type="Gene3D" id="1.10.260.40">
    <property type="entry name" value="lambda repressor-like DNA-binding domains"/>
    <property type="match status" value="1"/>
</dbReference>
<dbReference type="PROSITE" id="PS50943">
    <property type="entry name" value="HTH_CROC1"/>
    <property type="match status" value="1"/>
</dbReference>
<dbReference type="OrthoDB" id="2720762at2"/>
<protein>
    <submittedName>
        <fullName evidence="2">Helix-turn-helix domain protein</fullName>
    </submittedName>
</protein>
<reference evidence="2 3" key="1">
    <citation type="submission" date="2016-09" db="EMBL/GenBank/DDBJ databases">
        <title>Genome sequence of Eubacterium angustum.</title>
        <authorList>
            <person name="Poehlein A."/>
            <person name="Daniel R."/>
        </authorList>
    </citation>
    <scope>NUCLEOTIDE SEQUENCE [LARGE SCALE GENOMIC DNA]</scope>
    <source>
        <strain evidence="2 3">DSM 1989</strain>
    </source>
</reference>
<dbReference type="RefSeq" id="WP_071062812.1">
    <property type="nucleotide sequence ID" value="NZ_MKIE01000004.1"/>
</dbReference>
<comment type="caution">
    <text evidence="2">The sequence shown here is derived from an EMBL/GenBank/DDBJ whole genome shotgun (WGS) entry which is preliminary data.</text>
</comment>
<evidence type="ECO:0000313" key="3">
    <source>
        <dbReference type="Proteomes" id="UP000180254"/>
    </source>
</evidence>
<name>A0A1S1V8Y6_9FIRM</name>
<evidence type="ECO:0000259" key="1">
    <source>
        <dbReference type="PROSITE" id="PS50943"/>
    </source>
</evidence>
<proteinExistence type="predicted"/>
<dbReference type="EMBL" id="MKIE01000004">
    <property type="protein sequence ID" value="OHW62199.1"/>
    <property type="molecule type" value="Genomic_DNA"/>
</dbReference>
<gene>
    <name evidence="2" type="ORF">EUAN_12680</name>
</gene>
<keyword evidence="3" id="KW-1185">Reference proteome</keyword>
<dbReference type="CDD" id="cd00093">
    <property type="entry name" value="HTH_XRE"/>
    <property type="match status" value="1"/>
</dbReference>
<organism evidence="2 3">
    <name type="scientific">Andreesenia angusta</name>
    <dbReference type="NCBI Taxonomy" id="39480"/>
    <lineage>
        <taxon>Bacteria</taxon>
        <taxon>Bacillati</taxon>
        <taxon>Bacillota</taxon>
        <taxon>Tissierellia</taxon>
        <taxon>Tissierellales</taxon>
        <taxon>Gottschalkiaceae</taxon>
        <taxon>Andreesenia</taxon>
    </lineage>
</organism>
<dbReference type="GO" id="GO:0003677">
    <property type="term" value="F:DNA binding"/>
    <property type="evidence" value="ECO:0007669"/>
    <property type="project" value="InterPro"/>
</dbReference>
<dbReference type="InterPro" id="IPR001387">
    <property type="entry name" value="Cro/C1-type_HTH"/>
</dbReference>
<evidence type="ECO:0000313" key="2">
    <source>
        <dbReference type="EMBL" id="OHW62199.1"/>
    </source>
</evidence>
<dbReference type="STRING" id="39480.EUAN_12680"/>
<dbReference type="Pfam" id="PF12844">
    <property type="entry name" value="HTH_19"/>
    <property type="match status" value="1"/>
</dbReference>
<dbReference type="AlphaFoldDB" id="A0A1S1V8Y6"/>
<sequence length="79" mass="8860">MEPLYKKLREYRISKGITQTHISRMTGISNAKLSSIENGNTELKADDFILIAVKGFGVNPSFFTDGVLETKKKQLLKEA</sequence>
<dbReference type="SUPFAM" id="SSF47413">
    <property type="entry name" value="lambda repressor-like DNA-binding domains"/>
    <property type="match status" value="1"/>
</dbReference>
<feature type="domain" description="HTH cro/C1-type" evidence="1">
    <location>
        <begin position="8"/>
        <end position="63"/>
    </location>
</feature>